<evidence type="ECO:0000313" key="4">
    <source>
        <dbReference type="Proteomes" id="UP000736335"/>
    </source>
</evidence>
<evidence type="ECO:0000259" key="2">
    <source>
        <dbReference type="Pfam" id="PF12776"/>
    </source>
</evidence>
<organism evidence="3 4">
    <name type="scientific">Thelephora terrestris</name>
    <dbReference type="NCBI Taxonomy" id="56493"/>
    <lineage>
        <taxon>Eukaryota</taxon>
        <taxon>Fungi</taxon>
        <taxon>Dikarya</taxon>
        <taxon>Basidiomycota</taxon>
        <taxon>Agaricomycotina</taxon>
        <taxon>Agaricomycetes</taxon>
        <taxon>Thelephorales</taxon>
        <taxon>Thelephoraceae</taxon>
        <taxon>Thelephora</taxon>
    </lineage>
</organism>
<feature type="region of interest" description="Disordered" evidence="1">
    <location>
        <begin position="169"/>
        <end position="220"/>
    </location>
</feature>
<dbReference type="OrthoDB" id="3366674at2759"/>
<accession>A0A9P6HHD8</accession>
<comment type="caution">
    <text evidence="3">The sequence shown here is derived from an EMBL/GenBank/DDBJ whole genome shotgun (WGS) entry which is preliminary data.</text>
</comment>
<reference evidence="3" key="1">
    <citation type="journal article" date="2020" name="Nat. Commun.">
        <title>Large-scale genome sequencing of mycorrhizal fungi provides insights into the early evolution of symbiotic traits.</title>
        <authorList>
            <person name="Miyauchi S."/>
            <person name="Kiss E."/>
            <person name="Kuo A."/>
            <person name="Drula E."/>
            <person name="Kohler A."/>
            <person name="Sanchez-Garcia M."/>
            <person name="Morin E."/>
            <person name="Andreopoulos B."/>
            <person name="Barry K.W."/>
            <person name="Bonito G."/>
            <person name="Buee M."/>
            <person name="Carver A."/>
            <person name="Chen C."/>
            <person name="Cichocki N."/>
            <person name="Clum A."/>
            <person name="Culley D."/>
            <person name="Crous P.W."/>
            <person name="Fauchery L."/>
            <person name="Girlanda M."/>
            <person name="Hayes R.D."/>
            <person name="Keri Z."/>
            <person name="LaButti K."/>
            <person name="Lipzen A."/>
            <person name="Lombard V."/>
            <person name="Magnuson J."/>
            <person name="Maillard F."/>
            <person name="Murat C."/>
            <person name="Nolan M."/>
            <person name="Ohm R.A."/>
            <person name="Pangilinan J."/>
            <person name="Pereira M.F."/>
            <person name="Perotto S."/>
            <person name="Peter M."/>
            <person name="Pfister S."/>
            <person name="Riley R."/>
            <person name="Sitrit Y."/>
            <person name="Stielow J.B."/>
            <person name="Szollosi G."/>
            <person name="Zifcakova L."/>
            <person name="Stursova M."/>
            <person name="Spatafora J.W."/>
            <person name="Tedersoo L."/>
            <person name="Vaario L.M."/>
            <person name="Yamada A."/>
            <person name="Yan M."/>
            <person name="Wang P."/>
            <person name="Xu J."/>
            <person name="Bruns T."/>
            <person name="Baldrian P."/>
            <person name="Vilgalys R."/>
            <person name="Dunand C."/>
            <person name="Henrissat B."/>
            <person name="Grigoriev I.V."/>
            <person name="Hibbett D."/>
            <person name="Nagy L.G."/>
            <person name="Martin F.M."/>
        </authorList>
    </citation>
    <scope>NUCLEOTIDE SEQUENCE</scope>
    <source>
        <strain evidence="3">UH-Tt-Lm1</strain>
    </source>
</reference>
<dbReference type="AlphaFoldDB" id="A0A9P6HHD8"/>
<name>A0A9P6HHD8_9AGAM</name>
<gene>
    <name evidence="3" type="ORF">BJ322DRAFT_712789</name>
</gene>
<feature type="compositionally biased region" description="Low complexity" evidence="1">
    <location>
        <begin position="171"/>
        <end position="183"/>
    </location>
</feature>
<keyword evidence="4" id="KW-1185">Reference proteome</keyword>
<feature type="domain" description="Myb/SANT-like" evidence="2">
    <location>
        <begin position="15"/>
        <end position="111"/>
    </location>
</feature>
<dbReference type="InterPro" id="IPR024752">
    <property type="entry name" value="Myb/SANT-like_dom"/>
</dbReference>
<reference evidence="3" key="2">
    <citation type="submission" date="2020-11" db="EMBL/GenBank/DDBJ databases">
        <authorList>
            <consortium name="DOE Joint Genome Institute"/>
            <person name="Kuo A."/>
            <person name="Miyauchi S."/>
            <person name="Kiss E."/>
            <person name="Drula E."/>
            <person name="Kohler A."/>
            <person name="Sanchez-Garcia M."/>
            <person name="Andreopoulos B."/>
            <person name="Barry K.W."/>
            <person name="Bonito G."/>
            <person name="Buee M."/>
            <person name="Carver A."/>
            <person name="Chen C."/>
            <person name="Cichocki N."/>
            <person name="Clum A."/>
            <person name="Culley D."/>
            <person name="Crous P.W."/>
            <person name="Fauchery L."/>
            <person name="Girlanda M."/>
            <person name="Hayes R."/>
            <person name="Keri Z."/>
            <person name="Labutti K."/>
            <person name="Lipzen A."/>
            <person name="Lombard V."/>
            <person name="Magnuson J."/>
            <person name="Maillard F."/>
            <person name="Morin E."/>
            <person name="Murat C."/>
            <person name="Nolan M."/>
            <person name="Ohm R."/>
            <person name="Pangilinan J."/>
            <person name="Pereira M."/>
            <person name="Perotto S."/>
            <person name="Peter M."/>
            <person name="Riley R."/>
            <person name="Sitrit Y."/>
            <person name="Stielow B."/>
            <person name="Szollosi G."/>
            <person name="Zifcakova L."/>
            <person name="Stursova M."/>
            <person name="Spatafora J.W."/>
            <person name="Tedersoo L."/>
            <person name="Vaario L.-M."/>
            <person name="Yamada A."/>
            <person name="Yan M."/>
            <person name="Wang P."/>
            <person name="Xu J."/>
            <person name="Bruns T."/>
            <person name="Baldrian P."/>
            <person name="Vilgalys R."/>
            <person name="Henrissat B."/>
            <person name="Grigoriev I.V."/>
            <person name="Hibbett D."/>
            <person name="Nagy L.G."/>
            <person name="Martin F.M."/>
        </authorList>
    </citation>
    <scope>NUCLEOTIDE SEQUENCE</scope>
    <source>
        <strain evidence="3">UH-Tt-Lm1</strain>
    </source>
</reference>
<dbReference type="PANTHER" id="PTHR46929">
    <property type="entry name" value="EXPRESSED PROTEIN"/>
    <property type="match status" value="1"/>
</dbReference>
<dbReference type="EMBL" id="WIUZ02000005">
    <property type="protein sequence ID" value="KAF9787271.1"/>
    <property type="molecule type" value="Genomic_DNA"/>
</dbReference>
<proteinExistence type="predicted"/>
<dbReference type="Proteomes" id="UP000736335">
    <property type="component" value="Unassembled WGS sequence"/>
</dbReference>
<dbReference type="PANTHER" id="PTHR46929:SF3">
    <property type="entry name" value="MYB_SANT-LIKE DOMAIN-CONTAINING PROTEIN"/>
    <property type="match status" value="1"/>
</dbReference>
<evidence type="ECO:0000313" key="3">
    <source>
        <dbReference type="EMBL" id="KAF9787271.1"/>
    </source>
</evidence>
<evidence type="ECO:0000256" key="1">
    <source>
        <dbReference type="SAM" id="MobiDB-lite"/>
    </source>
</evidence>
<sequence length="324" mass="36068">MDSPETFTMGPHRCHWSAQDDRILVETLLIQKAAGNKAQSGWKSVVWGVVAAELQKVAADGQAEKTASKCNDHYCNLKSDFMLIKKLRNMTGFGWDDERNLVVAADDQWDELAKENPHAKKWRTTPFPIYDEMFSLVDGIVATGAGAFLAGTPPPPGPSQSTIHNEHSIEWTESSQSTESETPPHTPSDLKTAGKKAANKVNLAQPETKKRKRSITPEQSRLRKYYRQEQQYQDQTVRLITGMTQAVHELCSSLQPTQDPQQTPQQRRAAATKLMEADGDFEGPECIPVLRLFTSSIDVADTYLAIGTKAVRTAYIEDCLHNPS</sequence>
<dbReference type="Pfam" id="PF12776">
    <property type="entry name" value="Myb_DNA-bind_3"/>
    <property type="match status" value="1"/>
</dbReference>
<protein>
    <recommendedName>
        <fullName evidence="2">Myb/SANT-like domain-containing protein</fullName>
    </recommendedName>
</protein>